<proteinExistence type="predicted"/>
<dbReference type="EMBL" id="OW152816">
    <property type="protein sequence ID" value="CAH2067512.1"/>
    <property type="molecule type" value="Genomic_DNA"/>
</dbReference>
<feature type="non-terminal residue" evidence="2">
    <location>
        <position position="77"/>
    </location>
</feature>
<gene>
    <name evidence="2" type="ORF">IPOD504_LOCUS13908</name>
</gene>
<feature type="region of interest" description="Disordered" evidence="1">
    <location>
        <begin position="57"/>
        <end position="77"/>
    </location>
</feature>
<reference evidence="2" key="1">
    <citation type="submission" date="2022-03" db="EMBL/GenBank/DDBJ databases">
        <authorList>
            <person name="Martin H S."/>
        </authorList>
    </citation>
    <scope>NUCLEOTIDE SEQUENCE</scope>
</reference>
<keyword evidence="3" id="KW-1185">Reference proteome</keyword>
<organism evidence="2 3">
    <name type="scientific">Iphiclides podalirius</name>
    <name type="common">scarce swallowtail</name>
    <dbReference type="NCBI Taxonomy" id="110791"/>
    <lineage>
        <taxon>Eukaryota</taxon>
        <taxon>Metazoa</taxon>
        <taxon>Ecdysozoa</taxon>
        <taxon>Arthropoda</taxon>
        <taxon>Hexapoda</taxon>
        <taxon>Insecta</taxon>
        <taxon>Pterygota</taxon>
        <taxon>Neoptera</taxon>
        <taxon>Endopterygota</taxon>
        <taxon>Lepidoptera</taxon>
        <taxon>Glossata</taxon>
        <taxon>Ditrysia</taxon>
        <taxon>Papilionoidea</taxon>
        <taxon>Papilionidae</taxon>
        <taxon>Papilioninae</taxon>
        <taxon>Iphiclides</taxon>
    </lineage>
</organism>
<evidence type="ECO:0000313" key="2">
    <source>
        <dbReference type="EMBL" id="CAH2067512.1"/>
    </source>
</evidence>
<protein>
    <submittedName>
        <fullName evidence="2">Uncharacterized protein</fullName>
    </submittedName>
</protein>
<evidence type="ECO:0000256" key="1">
    <source>
        <dbReference type="SAM" id="MobiDB-lite"/>
    </source>
</evidence>
<sequence>MPLIAFSRAPFCRRRQSLALHIGCCCIIGPLSEVDELLYPRGPYAAMEFRTLMRRLSTTPLSPPAPPSYDSRAKQNR</sequence>
<accession>A0ABN8IUH6</accession>
<name>A0ABN8IUH6_9NEOP</name>
<evidence type="ECO:0000313" key="3">
    <source>
        <dbReference type="Proteomes" id="UP000837857"/>
    </source>
</evidence>
<dbReference type="Proteomes" id="UP000837857">
    <property type="component" value="Chromosome 4"/>
</dbReference>